<evidence type="ECO:0000313" key="4">
    <source>
        <dbReference type="Proteomes" id="UP000321947"/>
    </source>
</evidence>
<protein>
    <submittedName>
        <fullName evidence="2">CACTA en-spm transposon protein</fullName>
    </submittedName>
</protein>
<dbReference type="Pfam" id="PF03004">
    <property type="entry name" value="Transposase_24"/>
    <property type="match status" value="1"/>
</dbReference>
<reference evidence="3 4" key="1">
    <citation type="submission" date="2019-08" db="EMBL/GenBank/DDBJ databases">
        <title>Draft genome sequences of two oriental melons (Cucumis melo L. var makuwa).</title>
        <authorList>
            <person name="Kwon S.-Y."/>
        </authorList>
    </citation>
    <scope>NUCLEOTIDE SEQUENCE [LARGE SCALE GENOMIC DNA]</scope>
    <source>
        <strain evidence="4">cv. Chang Bougi</strain>
        <strain evidence="3">cv. SW 3</strain>
        <tissue evidence="2">Leaf</tissue>
    </source>
</reference>
<evidence type="ECO:0000313" key="3">
    <source>
        <dbReference type="Proteomes" id="UP000321393"/>
    </source>
</evidence>
<proteinExistence type="predicted"/>
<evidence type="ECO:0000313" key="1">
    <source>
        <dbReference type="EMBL" id="KAA0055649.1"/>
    </source>
</evidence>
<accession>A0A5D3CDF4</accession>
<dbReference type="EMBL" id="SSTD01011206">
    <property type="protein sequence ID" value="TYK09903.1"/>
    <property type="molecule type" value="Genomic_DNA"/>
</dbReference>
<dbReference type="InterPro" id="IPR004252">
    <property type="entry name" value="Probable_transposase_24"/>
</dbReference>
<name>A0A5D3CDF4_CUCMM</name>
<comment type="caution">
    <text evidence="2">The sequence shown here is derived from an EMBL/GenBank/DDBJ whole genome shotgun (WGS) entry which is preliminary data.</text>
</comment>
<dbReference type="Proteomes" id="UP000321393">
    <property type="component" value="Unassembled WGS sequence"/>
</dbReference>
<dbReference type="Proteomes" id="UP000321947">
    <property type="component" value="Unassembled WGS sequence"/>
</dbReference>
<gene>
    <name evidence="2" type="ORF">E5676_scaffold16G00140</name>
    <name evidence="1" type="ORF">E6C27_scaffold181G00150</name>
</gene>
<evidence type="ECO:0000313" key="2">
    <source>
        <dbReference type="EMBL" id="TYK09903.1"/>
    </source>
</evidence>
<sequence>MHGWHFFYYYYLTRQFQELSSMNKAARTKHPYNYNSGAKSFLQRQHELAEQWGHLIGYVELFRETYAQSGQFILQVVVNAYSQPTLKAGPEPLSEDEKCEIVLDRRSGAQKVWVGSSSQSPDSLLAVFHLHLSNES</sequence>
<dbReference type="EMBL" id="SSTE01008412">
    <property type="protein sequence ID" value="KAA0055649.1"/>
    <property type="molecule type" value="Genomic_DNA"/>
</dbReference>
<organism evidence="2 4">
    <name type="scientific">Cucumis melo var. makuwa</name>
    <name type="common">Oriental melon</name>
    <dbReference type="NCBI Taxonomy" id="1194695"/>
    <lineage>
        <taxon>Eukaryota</taxon>
        <taxon>Viridiplantae</taxon>
        <taxon>Streptophyta</taxon>
        <taxon>Embryophyta</taxon>
        <taxon>Tracheophyta</taxon>
        <taxon>Spermatophyta</taxon>
        <taxon>Magnoliopsida</taxon>
        <taxon>eudicotyledons</taxon>
        <taxon>Gunneridae</taxon>
        <taxon>Pentapetalae</taxon>
        <taxon>rosids</taxon>
        <taxon>fabids</taxon>
        <taxon>Cucurbitales</taxon>
        <taxon>Cucurbitaceae</taxon>
        <taxon>Benincaseae</taxon>
        <taxon>Cucumis</taxon>
    </lineage>
</organism>
<dbReference type="AlphaFoldDB" id="A0A5D3CDF4"/>